<dbReference type="InterPro" id="IPR045175">
    <property type="entry name" value="M28_fam"/>
</dbReference>
<dbReference type="AlphaFoldDB" id="A0A0F9K5Y6"/>
<dbReference type="PANTHER" id="PTHR12147:SF26">
    <property type="entry name" value="PEPTIDASE M28 DOMAIN-CONTAINING PROTEIN"/>
    <property type="match status" value="1"/>
</dbReference>
<sequence>MCRSTMQHSLQQRLKDICSVSKRVGAYEHHPRSAEQRARKFGSQMLQLGYRCSYLSWQHGGVGAYDPGLAYNVMTGAWNQPGTLWISAHHDYCGGLGAADNGTGLAVMLEVAAQLPREQRNSVAFTSFGFEEQSLGGSKNFVENYSDTVGQIGGFLNLECLGVQDWQTVIVTRRLRRIRSDKQLVKLMRRANPNYRPMICPEVFTGDSIPFQRAGVPVVELMGYPTDGATNPIHTAADLPEGIDFGEVETVVNTILKFVEVWTNGH</sequence>
<feature type="domain" description="Peptidase M28" evidence="1">
    <location>
        <begin position="81"/>
        <end position="259"/>
    </location>
</feature>
<reference evidence="2" key="1">
    <citation type="journal article" date="2015" name="Nature">
        <title>Complex archaea that bridge the gap between prokaryotes and eukaryotes.</title>
        <authorList>
            <person name="Spang A."/>
            <person name="Saw J.H."/>
            <person name="Jorgensen S.L."/>
            <person name="Zaremba-Niedzwiedzka K."/>
            <person name="Martijn J."/>
            <person name="Lind A.E."/>
            <person name="van Eijk R."/>
            <person name="Schleper C."/>
            <person name="Guy L."/>
            <person name="Ettema T.J."/>
        </authorList>
    </citation>
    <scope>NUCLEOTIDE SEQUENCE</scope>
</reference>
<proteinExistence type="predicted"/>
<dbReference type="PANTHER" id="PTHR12147">
    <property type="entry name" value="METALLOPEPTIDASE M28 FAMILY MEMBER"/>
    <property type="match status" value="1"/>
</dbReference>
<accession>A0A0F9K5Y6</accession>
<dbReference type="Gene3D" id="3.40.630.10">
    <property type="entry name" value="Zn peptidases"/>
    <property type="match status" value="1"/>
</dbReference>
<gene>
    <name evidence="2" type="ORF">LCGC14_1368780</name>
</gene>
<protein>
    <recommendedName>
        <fullName evidence="1">Peptidase M28 domain-containing protein</fullName>
    </recommendedName>
</protein>
<evidence type="ECO:0000259" key="1">
    <source>
        <dbReference type="Pfam" id="PF04389"/>
    </source>
</evidence>
<dbReference type="GO" id="GO:0008235">
    <property type="term" value="F:metalloexopeptidase activity"/>
    <property type="evidence" value="ECO:0007669"/>
    <property type="project" value="InterPro"/>
</dbReference>
<dbReference type="GO" id="GO:0006508">
    <property type="term" value="P:proteolysis"/>
    <property type="evidence" value="ECO:0007669"/>
    <property type="project" value="InterPro"/>
</dbReference>
<name>A0A0F9K5Y6_9ZZZZ</name>
<organism evidence="2">
    <name type="scientific">marine sediment metagenome</name>
    <dbReference type="NCBI Taxonomy" id="412755"/>
    <lineage>
        <taxon>unclassified sequences</taxon>
        <taxon>metagenomes</taxon>
        <taxon>ecological metagenomes</taxon>
    </lineage>
</organism>
<dbReference type="Pfam" id="PF04389">
    <property type="entry name" value="Peptidase_M28"/>
    <property type="match status" value="1"/>
</dbReference>
<comment type="caution">
    <text evidence="2">The sequence shown here is derived from an EMBL/GenBank/DDBJ whole genome shotgun (WGS) entry which is preliminary data.</text>
</comment>
<dbReference type="SUPFAM" id="SSF53187">
    <property type="entry name" value="Zn-dependent exopeptidases"/>
    <property type="match status" value="1"/>
</dbReference>
<evidence type="ECO:0000313" key="2">
    <source>
        <dbReference type="EMBL" id="KKM77559.1"/>
    </source>
</evidence>
<dbReference type="InterPro" id="IPR007484">
    <property type="entry name" value="Peptidase_M28"/>
</dbReference>
<dbReference type="EMBL" id="LAZR01008624">
    <property type="protein sequence ID" value="KKM77559.1"/>
    <property type="molecule type" value="Genomic_DNA"/>
</dbReference>